<reference evidence="3 4" key="1">
    <citation type="submission" date="2024-06" db="EMBL/GenBank/DDBJ databases">
        <title>Sorghum-associated microbial communities from plants grown in Nebraska, USA.</title>
        <authorList>
            <person name="Schachtman D."/>
        </authorList>
    </citation>
    <scope>NUCLEOTIDE SEQUENCE [LARGE SCALE GENOMIC DNA]</scope>
    <source>
        <strain evidence="3 4">2857</strain>
    </source>
</reference>
<dbReference type="InterPro" id="IPR019734">
    <property type="entry name" value="TPR_rpt"/>
</dbReference>
<dbReference type="Gene3D" id="1.25.40.10">
    <property type="entry name" value="Tetratricopeptide repeat domain"/>
    <property type="match status" value="1"/>
</dbReference>
<organism evidence="3 4">
    <name type="scientific">Conyzicola nivalis</name>
    <dbReference type="NCBI Taxonomy" id="1477021"/>
    <lineage>
        <taxon>Bacteria</taxon>
        <taxon>Bacillati</taxon>
        <taxon>Actinomycetota</taxon>
        <taxon>Actinomycetes</taxon>
        <taxon>Micrococcales</taxon>
        <taxon>Microbacteriaceae</taxon>
        <taxon>Conyzicola</taxon>
    </lineage>
</organism>
<feature type="compositionally biased region" description="Basic and acidic residues" evidence="2">
    <location>
        <begin position="167"/>
        <end position="183"/>
    </location>
</feature>
<gene>
    <name evidence="3" type="ORF">ABIE21_000356</name>
</gene>
<dbReference type="InterPro" id="IPR011990">
    <property type="entry name" value="TPR-like_helical_dom_sf"/>
</dbReference>
<keyword evidence="4" id="KW-1185">Reference proteome</keyword>
<dbReference type="EMBL" id="JBEPSJ010000001">
    <property type="protein sequence ID" value="MET4580866.1"/>
    <property type="molecule type" value="Genomic_DNA"/>
</dbReference>
<feature type="repeat" description="TPR" evidence="1">
    <location>
        <begin position="73"/>
        <end position="106"/>
    </location>
</feature>
<dbReference type="Pfam" id="PF00515">
    <property type="entry name" value="TPR_1"/>
    <property type="match status" value="1"/>
</dbReference>
<comment type="caution">
    <text evidence="3">The sequence shown here is derived from an EMBL/GenBank/DDBJ whole genome shotgun (WGS) entry which is preliminary data.</text>
</comment>
<evidence type="ECO:0000256" key="1">
    <source>
        <dbReference type="PROSITE-ProRule" id="PRU00339"/>
    </source>
</evidence>
<dbReference type="PROSITE" id="PS50293">
    <property type="entry name" value="TPR_REGION"/>
    <property type="match status" value="1"/>
</dbReference>
<dbReference type="RefSeq" id="WP_354023073.1">
    <property type="nucleotide sequence ID" value="NZ_JBEPSJ010000001.1"/>
</dbReference>
<dbReference type="Proteomes" id="UP001549257">
    <property type="component" value="Unassembled WGS sequence"/>
</dbReference>
<evidence type="ECO:0000313" key="4">
    <source>
        <dbReference type="Proteomes" id="UP001549257"/>
    </source>
</evidence>
<feature type="compositionally biased region" description="Basic and acidic residues" evidence="2">
    <location>
        <begin position="201"/>
        <end position="223"/>
    </location>
</feature>
<dbReference type="PROSITE" id="PS50005">
    <property type="entry name" value="TPR"/>
    <property type="match status" value="1"/>
</dbReference>
<sequence>MTRELETRTRRRRRTKYLLWSLPVVLGLLYVATRLMGLSITNGAALSLFDSARFESSAEKSTELLDETLIEPYIPWFNRGDAYAAQEKYTDAIDDFERALELAPAERQCDVRVNLALGWERLGDIYAVNGYPQGAVLLYETALKVISEGEDCVPPEPSGEDLQAAEPRVEGKIEQSERQRDAAEGSQDEGPGSLDEQLDELGQKSEAGEQDKATQDAADRGEESQETGRPAKPW</sequence>
<feature type="region of interest" description="Disordered" evidence="2">
    <location>
        <begin position="150"/>
        <end position="234"/>
    </location>
</feature>
<accession>A0ABV2QIJ7</accession>
<protein>
    <submittedName>
        <fullName evidence="3">Tetratricopeptide (TPR) repeat protein</fullName>
    </submittedName>
</protein>
<dbReference type="SUPFAM" id="SSF48452">
    <property type="entry name" value="TPR-like"/>
    <property type="match status" value="1"/>
</dbReference>
<keyword evidence="1" id="KW-0802">TPR repeat</keyword>
<dbReference type="SMART" id="SM00028">
    <property type="entry name" value="TPR"/>
    <property type="match status" value="2"/>
</dbReference>
<proteinExistence type="predicted"/>
<name>A0ABV2QIJ7_9MICO</name>
<evidence type="ECO:0000313" key="3">
    <source>
        <dbReference type="EMBL" id="MET4580866.1"/>
    </source>
</evidence>
<evidence type="ECO:0000256" key="2">
    <source>
        <dbReference type="SAM" id="MobiDB-lite"/>
    </source>
</evidence>